<dbReference type="HOGENOM" id="CLU_753591_0_0_2"/>
<dbReference type="AlphaFoldDB" id="Q5JIV7"/>
<accession>Q5JIV7</accession>
<protein>
    <submittedName>
        <fullName evidence="1">Uncharacterized protein</fullName>
    </submittedName>
</protein>
<dbReference type="eggNOG" id="arCOG03512">
    <property type="taxonomic scope" value="Archaea"/>
</dbReference>
<sequence length="372" mass="41644">MRRGYLINMTVLLLLIPLLLLAATYESISSAVVVNQAERGLMERQYFSTVTLRDDLQNAVDLSFKRAYIALTEYVINHSFVSNASEALEELMKYGTIGGNISPTMGGVTLESWYSNFVNYLSSMGMSIEPSTPEELFNSHMEMLIGPVDSFHVAVRVKLRNITITDSSGRVRYSGDFPANGYVYSIVSVEGFEDPFIVRMLNGLYTRIIEPCRIPYPGEEYGYYNVNKSEDINELVLNWCYVGLYDNASAGVYYPTVLERFEGTVNTNPNGHHSYYLHLAETFQNALGMKPTPVGLTTFIVPNRTIDKALLGAIQSIGGSIPDNYDSVDYYFLKCVVPPYSCNVTGTPVSPEQRRFQLDNYTKKALFDNASG</sequence>
<dbReference type="EMBL" id="AP006878">
    <property type="protein sequence ID" value="BAD85851.1"/>
    <property type="molecule type" value="Genomic_DNA"/>
</dbReference>
<reference evidence="1 2" key="1">
    <citation type="journal article" date="2005" name="Genome Res.">
        <title>Complete genome sequence of the hyperthermophilic archaeon Thermococcus kodakaraensis KOD1 and comparison with Pyrococcus genomes.</title>
        <authorList>
            <person name="Fukui T."/>
            <person name="Atomi H."/>
            <person name="Kanai T."/>
            <person name="Matsumi R."/>
            <person name="Fujiwara S."/>
            <person name="Imanaka T."/>
        </authorList>
    </citation>
    <scope>NUCLEOTIDE SEQUENCE [LARGE SCALE GENOMIC DNA]</scope>
    <source>
        <strain evidence="2">ATCC BAA-918 / JCM 12380 / KOD1</strain>
    </source>
</reference>
<evidence type="ECO:0000313" key="2">
    <source>
        <dbReference type="Proteomes" id="UP000000536"/>
    </source>
</evidence>
<dbReference type="KEGG" id="tko:TK1662"/>
<dbReference type="STRING" id="69014.TK1662"/>
<dbReference type="PATRIC" id="fig|69014.16.peg.1620"/>
<dbReference type="RefSeq" id="WP_011250613.1">
    <property type="nucleotide sequence ID" value="NC_006624.1"/>
</dbReference>
<dbReference type="GeneID" id="78448189"/>
<organism evidence="1 2">
    <name type="scientific">Thermococcus kodakarensis (strain ATCC BAA-918 / JCM 12380 / KOD1)</name>
    <name type="common">Pyrococcus kodakaraensis (strain KOD1)</name>
    <dbReference type="NCBI Taxonomy" id="69014"/>
    <lineage>
        <taxon>Archaea</taxon>
        <taxon>Methanobacteriati</taxon>
        <taxon>Methanobacteriota</taxon>
        <taxon>Thermococci</taxon>
        <taxon>Thermococcales</taxon>
        <taxon>Thermococcaceae</taxon>
        <taxon>Thermococcus</taxon>
    </lineage>
</organism>
<evidence type="ECO:0000313" key="1">
    <source>
        <dbReference type="EMBL" id="BAD85851.1"/>
    </source>
</evidence>
<dbReference type="EnsemblBacteria" id="BAD85851">
    <property type="protein sequence ID" value="BAD85851"/>
    <property type="gene ID" value="TK1662"/>
</dbReference>
<dbReference type="InParanoid" id="Q5JIV7"/>
<gene>
    <name evidence="1" type="ordered locus">TK1662</name>
</gene>
<dbReference type="OrthoDB" id="101984at2157"/>
<proteinExistence type="predicted"/>
<dbReference type="Proteomes" id="UP000000536">
    <property type="component" value="Chromosome"/>
</dbReference>
<name>Q5JIV7_THEKO</name>
<keyword evidence="2" id="KW-1185">Reference proteome</keyword>
<dbReference type="PhylomeDB" id="Q5JIV7"/>